<reference evidence="6 7" key="1">
    <citation type="journal article" date="2019" name="Int. J. Syst. Evol. Microbiol.">
        <title>The Global Catalogue of Microorganisms (GCM) 10K type strain sequencing project: providing services to taxonomists for standard genome sequencing and annotation.</title>
        <authorList>
            <consortium name="The Broad Institute Genomics Platform"/>
            <consortium name="The Broad Institute Genome Sequencing Center for Infectious Disease"/>
            <person name="Wu L."/>
            <person name="Ma J."/>
        </authorList>
    </citation>
    <scope>NUCLEOTIDE SEQUENCE [LARGE SCALE GENOMIC DNA]</scope>
    <source>
        <strain evidence="6 7">JCM 14560</strain>
    </source>
</reference>
<protein>
    <recommendedName>
        <fullName evidence="5">JmjC domain-containing protein</fullName>
    </recommendedName>
</protein>
<dbReference type="SUPFAM" id="SSF51197">
    <property type="entry name" value="Clavaminate synthase-like"/>
    <property type="match status" value="1"/>
</dbReference>
<evidence type="ECO:0000256" key="4">
    <source>
        <dbReference type="SAM" id="MobiDB-lite"/>
    </source>
</evidence>
<dbReference type="Gene3D" id="2.60.120.650">
    <property type="entry name" value="Cupin"/>
    <property type="match status" value="1"/>
</dbReference>
<evidence type="ECO:0000256" key="2">
    <source>
        <dbReference type="ARBA" id="ARBA00022723"/>
    </source>
</evidence>
<dbReference type="PANTHER" id="PTHR13096">
    <property type="entry name" value="MINA53 MYC INDUCED NUCLEAR ANTIGEN"/>
    <property type="match status" value="1"/>
</dbReference>
<dbReference type="InterPro" id="IPR039994">
    <property type="entry name" value="NO66-like"/>
</dbReference>
<evidence type="ECO:0000313" key="6">
    <source>
        <dbReference type="EMBL" id="GAA2139442.1"/>
    </source>
</evidence>
<dbReference type="RefSeq" id="WP_344463378.1">
    <property type="nucleotide sequence ID" value="NZ_BAAANT010000009.1"/>
</dbReference>
<sequence length="317" mass="34314">MTPTMTLTAPPASVAPPAASPAPAVTTDWLTRCVADEQEFFATHWRTAPAVLRPADPPVDVFTVAELDGLLDHGLLKVPYVGLVHEDRHVPTERFCEPRVVLGEVVEDYADAASVRGLIRDEQATVLLRYVDQWHQGVRTLTGALAERFGRQVEAFFFLTPAGTQGRPVHRDDADVLAIQISGEKRWRVHAGPADGNWEPSREDTDPGEVLLDTVLRPGEVLYVPRGFAHFACAVGDEPSAHLSLTVREVGTANLYALLQALVTGTVDLPGRPLDDAAMVAAADTLITHSRETLAGLTPQALIEHARTLMRGALPAE</sequence>
<evidence type="ECO:0000256" key="1">
    <source>
        <dbReference type="ARBA" id="ARBA00001954"/>
    </source>
</evidence>
<dbReference type="Pfam" id="PF08007">
    <property type="entry name" value="JmjC_2"/>
    <property type="match status" value="1"/>
</dbReference>
<feature type="domain" description="JmjC" evidence="5">
    <location>
        <begin position="122"/>
        <end position="266"/>
    </location>
</feature>
<feature type="region of interest" description="Disordered" evidence="4">
    <location>
        <begin position="1"/>
        <end position="21"/>
    </location>
</feature>
<accession>A0ABN2ZAZ8</accession>
<name>A0ABN2ZAZ8_9ACTN</name>
<evidence type="ECO:0000256" key="3">
    <source>
        <dbReference type="ARBA" id="ARBA00023004"/>
    </source>
</evidence>
<evidence type="ECO:0000259" key="5">
    <source>
        <dbReference type="PROSITE" id="PS51184"/>
    </source>
</evidence>
<gene>
    <name evidence="6" type="ORF">GCM10009760_21740</name>
</gene>
<keyword evidence="7" id="KW-1185">Reference proteome</keyword>
<keyword evidence="2" id="KW-0479">Metal-binding</keyword>
<comment type="caution">
    <text evidence="6">The sequence shown here is derived from an EMBL/GenBank/DDBJ whole genome shotgun (WGS) entry which is preliminary data.</text>
</comment>
<comment type="cofactor">
    <cofactor evidence="1">
        <name>Fe(2+)</name>
        <dbReference type="ChEBI" id="CHEBI:29033"/>
    </cofactor>
</comment>
<evidence type="ECO:0000313" key="7">
    <source>
        <dbReference type="Proteomes" id="UP001422759"/>
    </source>
</evidence>
<dbReference type="Proteomes" id="UP001422759">
    <property type="component" value="Unassembled WGS sequence"/>
</dbReference>
<organism evidence="6 7">
    <name type="scientific">Kitasatospora kazusensis</name>
    <dbReference type="NCBI Taxonomy" id="407974"/>
    <lineage>
        <taxon>Bacteria</taxon>
        <taxon>Bacillati</taxon>
        <taxon>Actinomycetota</taxon>
        <taxon>Actinomycetes</taxon>
        <taxon>Kitasatosporales</taxon>
        <taxon>Streptomycetaceae</taxon>
        <taxon>Kitasatospora</taxon>
    </lineage>
</organism>
<dbReference type="EMBL" id="BAAANT010000009">
    <property type="protein sequence ID" value="GAA2139442.1"/>
    <property type="molecule type" value="Genomic_DNA"/>
</dbReference>
<dbReference type="PROSITE" id="PS51184">
    <property type="entry name" value="JMJC"/>
    <property type="match status" value="1"/>
</dbReference>
<dbReference type="InterPro" id="IPR003347">
    <property type="entry name" value="JmjC_dom"/>
</dbReference>
<keyword evidence="3" id="KW-0408">Iron</keyword>
<dbReference type="PANTHER" id="PTHR13096:SF8">
    <property type="entry name" value="RIBOSOMAL OXYGENASE 1"/>
    <property type="match status" value="1"/>
</dbReference>
<proteinExistence type="predicted"/>